<dbReference type="GO" id="GO:0060271">
    <property type="term" value="P:cilium assembly"/>
    <property type="evidence" value="ECO:0007669"/>
    <property type="project" value="TreeGrafter"/>
</dbReference>
<feature type="region of interest" description="Disordered" evidence="2">
    <location>
        <begin position="206"/>
        <end position="231"/>
    </location>
</feature>
<keyword evidence="1" id="KW-0802">TPR repeat</keyword>
<reference evidence="3 4" key="1">
    <citation type="submission" date="2019-04" db="EMBL/GenBank/DDBJ databases">
        <title>The sequence and de novo assembly of Takifugu bimaculatus genome using PacBio and Hi-C technologies.</title>
        <authorList>
            <person name="Xu P."/>
            <person name="Liu B."/>
            <person name="Zhou Z."/>
        </authorList>
    </citation>
    <scope>NUCLEOTIDE SEQUENCE [LARGE SCALE GENOMIC DNA]</scope>
    <source>
        <strain evidence="3">TB-2018</strain>
        <tissue evidence="3">Muscle</tissue>
    </source>
</reference>
<dbReference type="Pfam" id="PF10300">
    <property type="entry name" value="Iml2-TPR_39"/>
    <property type="match status" value="1"/>
</dbReference>
<proteinExistence type="predicted"/>
<dbReference type="GO" id="GO:0032474">
    <property type="term" value="P:otolith morphogenesis"/>
    <property type="evidence" value="ECO:0007669"/>
    <property type="project" value="TreeGrafter"/>
</dbReference>
<comment type="caution">
    <text evidence="3">The sequence shown here is derived from an EMBL/GenBank/DDBJ whole genome shotgun (WGS) entry which is preliminary data.</text>
</comment>
<dbReference type="PANTHER" id="PTHR31859">
    <property type="entry name" value="TETRATRICOPEPTIDE REPEAT PROTEIN 39 FAMILY MEMBER"/>
    <property type="match status" value="1"/>
</dbReference>
<dbReference type="PANTHER" id="PTHR31859:SF1">
    <property type="entry name" value="TETRATRICOPEPTIDE REPEAT PROTEIN 39C"/>
    <property type="match status" value="1"/>
</dbReference>
<dbReference type="EMBL" id="SWLE01000007">
    <property type="protein sequence ID" value="TNM98179.1"/>
    <property type="molecule type" value="Genomic_DNA"/>
</dbReference>
<dbReference type="AlphaFoldDB" id="A0A4Z2C179"/>
<evidence type="ECO:0000256" key="2">
    <source>
        <dbReference type="SAM" id="MobiDB-lite"/>
    </source>
</evidence>
<gene>
    <name evidence="3" type="ORF">fugu_014425</name>
</gene>
<protein>
    <recommendedName>
        <fullName evidence="5">Tetratricopeptide repeat protein 39C</fullName>
    </recommendedName>
</protein>
<accession>A0A4Z2C179</accession>
<name>A0A4Z2C179_9TELE</name>
<evidence type="ECO:0000313" key="3">
    <source>
        <dbReference type="EMBL" id="TNM98179.1"/>
    </source>
</evidence>
<evidence type="ECO:0000256" key="1">
    <source>
        <dbReference type="ARBA" id="ARBA00022803"/>
    </source>
</evidence>
<keyword evidence="4" id="KW-1185">Reference proteome</keyword>
<evidence type="ECO:0008006" key="5">
    <source>
        <dbReference type="Google" id="ProtNLM"/>
    </source>
</evidence>
<sequence>MAAPADTAPGSQEEAKTEPINDAELALEGINMLLNNGFRESDELFRTYRNHSPLMSFGASFVSFLNAMMTFEEEKMHMASEDLKATEKLCEAENAGVLKTLKNKIKRSVSHLHACGRIQRAVRLSRVACCSGGQGDAHRSGAAALDRLQRQIIIADCQVYLAVLSFIKQELSSYIKGGWTLRKAWKMYNKCYSDITHLQEGSRIRASRAAVSSRSPSPGRSPSQKADPVSPEALDRLKGSVSFGYGLFHLCISMVPPHLLKIVNLLGFPGDRLQGLSALTCASESKDMKAPLAT</sequence>
<dbReference type="Proteomes" id="UP000516260">
    <property type="component" value="Chromosome 15"/>
</dbReference>
<organism evidence="3 4">
    <name type="scientific">Takifugu bimaculatus</name>
    <dbReference type="NCBI Taxonomy" id="433685"/>
    <lineage>
        <taxon>Eukaryota</taxon>
        <taxon>Metazoa</taxon>
        <taxon>Chordata</taxon>
        <taxon>Craniata</taxon>
        <taxon>Vertebrata</taxon>
        <taxon>Euteleostomi</taxon>
        <taxon>Actinopterygii</taxon>
        <taxon>Neopterygii</taxon>
        <taxon>Teleostei</taxon>
        <taxon>Neoteleostei</taxon>
        <taxon>Acanthomorphata</taxon>
        <taxon>Eupercaria</taxon>
        <taxon>Tetraodontiformes</taxon>
        <taxon>Tetradontoidea</taxon>
        <taxon>Tetraodontidae</taxon>
        <taxon>Takifugu</taxon>
    </lineage>
</organism>
<evidence type="ECO:0000313" key="4">
    <source>
        <dbReference type="Proteomes" id="UP000516260"/>
    </source>
</evidence>
<feature type="compositionally biased region" description="Low complexity" evidence="2">
    <location>
        <begin position="207"/>
        <end position="223"/>
    </location>
</feature>
<dbReference type="InterPro" id="IPR019412">
    <property type="entry name" value="IML2/TPR_39"/>
</dbReference>